<evidence type="ECO:0000256" key="4">
    <source>
        <dbReference type="ARBA" id="ARBA00048461"/>
    </source>
</evidence>
<evidence type="ECO:0000313" key="6">
    <source>
        <dbReference type="EMBL" id="EJT97338.1"/>
    </source>
</evidence>
<protein>
    <submittedName>
        <fullName evidence="6">Alpha/beta-hydrolase</fullName>
    </submittedName>
</protein>
<dbReference type="HOGENOM" id="CLU_035620_0_0_1"/>
<keyword evidence="7" id="KW-1185">Reference proteome</keyword>
<reference evidence="6 7" key="1">
    <citation type="journal article" date="2012" name="Science">
        <title>The Paleozoic origin of enzymatic lignin decomposition reconstructed from 31 fungal genomes.</title>
        <authorList>
            <person name="Floudas D."/>
            <person name="Binder M."/>
            <person name="Riley R."/>
            <person name="Barry K."/>
            <person name="Blanchette R.A."/>
            <person name="Henrissat B."/>
            <person name="Martinez A.T."/>
            <person name="Otillar R."/>
            <person name="Spatafora J.W."/>
            <person name="Yadav J.S."/>
            <person name="Aerts A."/>
            <person name="Benoit I."/>
            <person name="Boyd A."/>
            <person name="Carlson A."/>
            <person name="Copeland A."/>
            <person name="Coutinho P.M."/>
            <person name="de Vries R.P."/>
            <person name="Ferreira P."/>
            <person name="Findley K."/>
            <person name="Foster B."/>
            <person name="Gaskell J."/>
            <person name="Glotzer D."/>
            <person name="Gorecki P."/>
            <person name="Heitman J."/>
            <person name="Hesse C."/>
            <person name="Hori C."/>
            <person name="Igarashi K."/>
            <person name="Jurgens J.A."/>
            <person name="Kallen N."/>
            <person name="Kersten P."/>
            <person name="Kohler A."/>
            <person name="Kuees U."/>
            <person name="Kumar T.K.A."/>
            <person name="Kuo A."/>
            <person name="LaButti K."/>
            <person name="Larrondo L.F."/>
            <person name="Lindquist E."/>
            <person name="Ling A."/>
            <person name="Lombard V."/>
            <person name="Lucas S."/>
            <person name="Lundell T."/>
            <person name="Martin R."/>
            <person name="McLaughlin D.J."/>
            <person name="Morgenstern I."/>
            <person name="Morin E."/>
            <person name="Murat C."/>
            <person name="Nagy L.G."/>
            <person name="Nolan M."/>
            <person name="Ohm R.A."/>
            <person name="Patyshakuliyeva A."/>
            <person name="Rokas A."/>
            <person name="Ruiz-Duenas F.J."/>
            <person name="Sabat G."/>
            <person name="Salamov A."/>
            <person name="Samejima M."/>
            <person name="Schmutz J."/>
            <person name="Slot J.C."/>
            <person name="St John F."/>
            <person name="Stenlid J."/>
            <person name="Sun H."/>
            <person name="Sun S."/>
            <person name="Syed K."/>
            <person name="Tsang A."/>
            <person name="Wiebenga A."/>
            <person name="Young D."/>
            <person name="Pisabarro A."/>
            <person name="Eastwood D.C."/>
            <person name="Martin F."/>
            <person name="Cullen D."/>
            <person name="Grigoriev I.V."/>
            <person name="Hibbett D.S."/>
        </authorList>
    </citation>
    <scope>NUCLEOTIDE SEQUENCE [LARGE SCALE GENOMIC DNA]</scope>
    <source>
        <strain evidence="6 7">DJM-731 SS1</strain>
    </source>
</reference>
<dbReference type="OMA" id="WMESAAM"/>
<dbReference type="SUPFAM" id="SSF53474">
    <property type="entry name" value="alpha/beta-Hydrolases"/>
    <property type="match status" value="1"/>
</dbReference>
<name>M5FPV3_DACPD</name>
<dbReference type="GO" id="GO:0016787">
    <property type="term" value="F:hydrolase activity"/>
    <property type="evidence" value="ECO:0007669"/>
    <property type="project" value="UniProtKB-KW"/>
</dbReference>
<evidence type="ECO:0000313" key="7">
    <source>
        <dbReference type="Proteomes" id="UP000030653"/>
    </source>
</evidence>
<sequence>MALMQSSAMYLRNFDNVKQAAAGSNEGAKDGLQESQQGIEDIAGTWGMVFMVLCDLVDDHPLSHWYMEGPFCGAFYPSASSSSAPFILLAFKGTTPSNVKEWLVDLDFTAAAFVSSAGQQPDVCFGAPVSQGVSQALFDRYDISTKKAPFDLIVEGLTELAGVLGGANGNPVPIYVTGHSLGASYATIFYAEALRRSTSEYPFVLVDLHTFGSPRVGLSQFGLSLRSLVASRNVHTWRIANTGDLVTSVPPVVNDAGQELEHVDCGLRVEKGKPSTKLESELGKGAQWCATGDVIGHDRWSVLLI</sequence>
<dbReference type="OrthoDB" id="426718at2759"/>
<accession>M5FPV3</accession>
<comment type="similarity">
    <text evidence="2">Belongs to the AB hydrolase superfamily. Lipase family. Class 3 subfamily.</text>
</comment>
<dbReference type="EMBL" id="JH795877">
    <property type="protein sequence ID" value="EJT97338.1"/>
    <property type="molecule type" value="Genomic_DNA"/>
</dbReference>
<evidence type="ECO:0000256" key="3">
    <source>
        <dbReference type="ARBA" id="ARBA00047591"/>
    </source>
</evidence>
<evidence type="ECO:0000256" key="2">
    <source>
        <dbReference type="ARBA" id="ARBA00043996"/>
    </source>
</evidence>
<dbReference type="Gene3D" id="3.40.50.1820">
    <property type="entry name" value="alpha/beta hydrolase"/>
    <property type="match status" value="1"/>
</dbReference>
<organism evidence="6 7">
    <name type="scientific">Dacryopinax primogenitus (strain DJM 731)</name>
    <name type="common">Brown rot fungus</name>
    <dbReference type="NCBI Taxonomy" id="1858805"/>
    <lineage>
        <taxon>Eukaryota</taxon>
        <taxon>Fungi</taxon>
        <taxon>Dikarya</taxon>
        <taxon>Basidiomycota</taxon>
        <taxon>Agaricomycotina</taxon>
        <taxon>Dacrymycetes</taxon>
        <taxon>Dacrymycetales</taxon>
        <taxon>Dacrymycetaceae</taxon>
        <taxon>Dacryopinax</taxon>
    </lineage>
</organism>
<comment type="catalytic activity">
    <reaction evidence="3">
        <text>a diacylglycerol + H2O = a monoacylglycerol + a fatty acid + H(+)</text>
        <dbReference type="Rhea" id="RHEA:32731"/>
        <dbReference type="ChEBI" id="CHEBI:15377"/>
        <dbReference type="ChEBI" id="CHEBI:15378"/>
        <dbReference type="ChEBI" id="CHEBI:17408"/>
        <dbReference type="ChEBI" id="CHEBI:18035"/>
        <dbReference type="ChEBI" id="CHEBI:28868"/>
    </reaction>
</comment>
<keyword evidence="6" id="KW-0378">Hydrolase</keyword>
<feature type="domain" description="Fungal lipase-type" evidence="5">
    <location>
        <begin position="89"/>
        <end position="252"/>
    </location>
</feature>
<comment type="catalytic activity">
    <reaction evidence="4">
        <text>a monoacylglycerol + H2O = glycerol + a fatty acid + H(+)</text>
        <dbReference type="Rhea" id="RHEA:15245"/>
        <dbReference type="ChEBI" id="CHEBI:15377"/>
        <dbReference type="ChEBI" id="CHEBI:15378"/>
        <dbReference type="ChEBI" id="CHEBI:17408"/>
        <dbReference type="ChEBI" id="CHEBI:17754"/>
        <dbReference type="ChEBI" id="CHEBI:28868"/>
    </reaction>
</comment>
<dbReference type="Proteomes" id="UP000030653">
    <property type="component" value="Unassembled WGS sequence"/>
</dbReference>
<dbReference type="PANTHER" id="PTHR45856:SF24">
    <property type="entry name" value="FUNGAL LIPASE-LIKE DOMAIN-CONTAINING PROTEIN"/>
    <property type="match status" value="1"/>
</dbReference>
<evidence type="ECO:0000256" key="1">
    <source>
        <dbReference type="ARBA" id="ARBA00023157"/>
    </source>
</evidence>
<dbReference type="InterPro" id="IPR029058">
    <property type="entry name" value="AB_hydrolase_fold"/>
</dbReference>
<evidence type="ECO:0000259" key="5">
    <source>
        <dbReference type="Pfam" id="PF01764"/>
    </source>
</evidence>
<dbReference type="InterPro" id="IPR051218">
    <property type="entry name" value="Sec_MonoDiacylglyc_Lipase"/>
</dbReference>
<dbReference type="CDD" id="cd00519">
    <property type="entry name" value="Lipase_3"/>
    <property type="match status" value="1"/>
</dbReference>
<dbReference type="STRING" id="1858805.M5FPV3"/>
<proteinExistence type="inferred from homology"/>
<dbReference type="AlphaFoldDB" id="M5FPV3"/>
<dbReference type="InterPro" id="IPR002921">
    <property type="entry name" value="Fungal_lipase-type"/>
</dbReference>
<dbReference type="RefSeq" id="XP_040624236.1">
    <property type="nucleotide sequence ID" value="XM_040769303.1"/>
</dbReference>
<dbReference type="GeneID" id="63684365"/>
<gene>
    <name evidence="6" type="ORF">DACRYDRAFT_111881</name>
</gene>
<dbReference type="PANTHER" id="PTHR45856">
    <property type="entry name" value="ALPHA/BETA-HYDROLASES SUPERFAMILY PROTEIN"/>
    <property type="match status" value="1"/>
</dbReference>
<keyword evidence="1" id="KW-1015">Disulfide bond</keyword>
<dbReference type="Pfam" id="PF01764">
    <property type="entry name" value="Lipase_3"/>
    <property type="match status" value="1"/>
</dbReference>
<dbReference type="GO" id="GO:0006629">
    <property type="term" value="P:lipid metabolic process"/>
    <property type="evidence" value="ECO:0007669"/>
    <property type="project" value="InterPro"/>
</dbReference>